<feature type="binding site" evidence="1">
    <location>
        <begin position="61"/>
        <end position="63"/>
    </location>
    <ligand>
        <name>L-histidine</name>
        <dbReference type="ChEBI" id="CHEBI:57595"/>
    </ligand>
</feature>
<dbReference type="PANTHER" id="PTHR11476">
    <property type="entry name" value="HISTIDYL-TRNA SYNTHETASE"/>
    <property type="match status" value="1"/>
</dbReference>
<keyword evidence="3" id="KW-0328">Glycosyltransferase</keyword>
<sequence length="374" mass="44049">MNENNIASKLTKIYEQYGYKKIKLSKFEDYNLYNNYKDFLQTEHILTFMNLNGNLQSLRPDVTLSIVKKVLKDNNKYTNKIYYIEDIYKIDSVSNEYEEIQQLGVEIIGTLSTYSNLEIISMAIDSLKSINDEYILEISSIDFMFALIDELNLDEDKKLEILNFIYSKNKHDLEKILICNNINEQYKNYIISLIDLCGSYKEILKKIESIIINDKMQKAYNELKMLSAVFENYDNFDKILLDFSIESKLGYYNGIIFKGYIKESNDAVLSGGRYDKLLAKFNAHTRNDKNKKNAIGFAVYMDKLYTSDIDKNEYDFDILILYKNGDEIILLSKVQSLIEEEKKVRTDIYSDDYNTEYSYKEKYIFENNNLIKIN</sequence>
<comment type="caution">
    <text evidence="3">The sequence shown here is derived from an EMBL/GenBank/DDBJ whole genome shotgun (WGS) entry which is preliminary data.</text>
</comment>
<organism evidence="3 4">
    <name type="scientific">Brachyspira hampsonii</name>
    <dbReference type="NCBI Taxonomy" id="1287055"/>
    <lineage>
        <taxon>Bacteria</taxon>
        <taxon>Pseudomonadati</taxon>
        <taxon>Spirochaetota</taxon>
        <taxon>Spirochaetia</taxon>
        <taxon>Brachyspirales</taxon>
        <taxon>Brachyspiraceae</taxon>
        <taxon>Brachyspira</taxon>
    </lineage>
</organism>
<evidence type="ECO:0000259" key="2">
    <source>
        <dbReference type="Pfam" id="PF13393"/>
    </source>
</evidence>
<dbReference type="Proteomes" id="UP000095247">
    <property type="component" value="Unassembled WGS sequence"/>
</dbReference>
<dbReference type="PANTHER" id="PTHR11476:SF7">
    <property type="entry name" value="HISTIDINE--TRNA LIGASE"/>
    <property type="match status" value="1"/>
</dbReference>
<feature type="binding site" evidence="1">
    <location>
        <position position="102"/>
    </location>
    <ligand>
        <name>L-histidine</name>
        <dbReference type="ChEBI" id="CHEBI:57595"/>
    </ligand>
</feature>
<feature type="binding site" evidence="1">
    <location>
        <begin position="251"/>
        <end position="252"/>
    </location>
    <ligand>
        <name>L-histidine</name>
        <dbReference type="ChEBI" id="CHEBI:57595"/>
    </ligand>
</feature>
<dbReference type="Gene3D" id="3.30.930.10">
    <property type="entry name" value="Bira Bifunctional Protein, Domain 2"/>
    <property type="match status" value="1"/>
</dbReference>
<dbReference type="SUPFAM" id="SSF55681">
    <property type="entry name" value="Class II aaRS and biotin synthetases"/>
    <property type="match status" value="1"/>
</dbReference>
<dbReference type="InterPro" id="IPR004516">
    <property type="entry name" value="HisRS/HisZ"/>
</dbReference>
<keyword evidence="3" id="KW-0808">Transferase</keyword>
<dbReference type="AlphaFoldDB" id="A0A1E5NE74"/>
<dbReference type="InterPro" id="IPR045864">
    <property type="entry name" value="aa-tRNA-synth_II/BPL/LPL"/>
</dbReference>
<name>A0A1E5NE74_9SPIR</name>
<proteinExistence type="predicted"/>
<dbReference type="GO" id="GO:0005737">
    <property type="term" value="C:cytoplasm"/>
    <property type="evidence" value="ECO:0007669"/>
    <property type="project" value="InterPro"/>
</dbReference>
<feature type="domain" description="Class II Histidinyl-tRNA synthetase (HisRS)-like catalytic core" evidence="2">
    <location>
        <begin position="4"/>
        <end position="304"/>
    </location>
</feature>
<dbReference type="EMBL" id="MDCO01000010">
    <property type="protein sequence ID" value="OEJ14454.1"/>
    <property type="molecule type" value="Genomic_DNA"/>
</dbReference>
<dbReference type="GO" id="GO:0016757">
    <property type="term" value="F:glycosyltransferase activity"/>
    <property type="evidence" value="ECO:0007669"/>
    <property type="project" value="UniProtKB-KW"/>
</dbReference>
<evidence type="ECO:0000313" key="4">
    <source>
        <dbReference type="Proteomes" id="UP000095247"/>
    </source>
</evidence>
<gene>
    <name evidence="3" type="ORF">BFL38_06390</name>
</gene>
<dbReference type="PIRSF" id="PIRSF001549">
    <property type="entry name" value="His-tRNA_synth"/>
    <property type="match status" value="1"/>
</dbReference>
<dbReference type="RefSeq" id="WP_069726621.1">
    <property type="nucleotide sequence ID" value="NZ_MDCO01000010.1"/>
</dbReference>
<reference evidence="3 4" key="1">
    <citation type="submission" date="2016-08" db="EMBL/GenBank/DDBJ databases">
        <title>Characterization and recognition of Brachyspira hampsonii sp. nov., a novel intestinal spirochete that is pathogenic to pigs.</title>
        <authorList>
            <person name="Mirajkar N."/>
            <person name="La T."/>
            <person name="Phillips N."/>
            <person name="Hampson D."/>
            <person name="Gebhart C."/>
        </authorList>
    </citation>
    <scope>NUCLEOTIDE SEQUENCE [LARGE SCALE GENOMIC DNA]</scope>
    <source>
        <strain evidence="3 4">P280/1</strain>
    </source>
</reference>
<accession>A0A1E5NE74</accession>
<evidence type="ECO:0000256" key="1">
    <source>
        <dbReference type="PIRSR" id="PIRSR001549-1"/>
    </source>
</evidence>
<protein>
    <submittedName>
        <fullName evidence="3">ATP phosphoribosyltransferase regulatory subunit</fullName>
    </submittedName>
</protein>
<evidence type="ECO:0000313" key="3">
    <source>
        <dbReference type="EMBL" id="OEJ14454.1"/>
    </source>
</evidence>
<dbReference type="Pfam" id="PF13393">
    <property type="entry name" value="tRNA-synt_His"/>
    <property type="match status" value="1"/>
</dbReference>
<feature type="binding site" evidence="1">
    <location>
        <position position="106"/>
    </location>
    <ligand>
        <name>L-histidine</name>
        <dbReference type="ChEBI" id="CHEBI:57595"/>
    </ligand>
</feature>
<dbReference type="InterPro" id="IPR041715">
    <property type="entry name" value="HisRS-like_core"/>
</dbReference>